<evidence type="ECO:0000313" key="4">
    <source>
        <dbReference type="EMBL" id="HJC43794.1"/>
    </source>
</evidence>
<dbReference type="CDD" id="cd03408">
    <property type="entry name" value="SPFH_like_u1"/>
    <property type="match status" value="1"/>
</dbReference>
<feature type="domain" description="SPFH" evidence="3">
    <location>
        <begin position="24"/>
        <end position="237"/>
    </location>
</feature>
<organism evidence="4 5">
    <name type="scientific">Candidatus Mediterraneibacter gallistercoris</name>
    <dbReference type="NCBI Taxonomy" id="2838671"/>
    <lineage>
        <taxon>Bacteria</taxon>
        <taxon>Bacillati</taxon>
        <taxon>Bacillota</taxon>
        <taxon>Clostridia</taxon>
        <taxon>Lachnospirales</taxon>
        <taxon>Lachnospiraceae</taxon>
        <taxon>Mediterraneibacter</taxon>
    </lineage>
</organism>
<dbReference type="Pfam" id="PF12773">
    <property type="entry name" value="DZR"/>
    <property type="match status" value="1"/>
</dbReference>
<dbReference type="Proteomes" id="UP000823895">
    <property type="component" value="Unassembled WGS sequence"/>
</dbReference>
<comment type="caution">
    <text evidence="4">The sequence shown here is derived from an EMBL/GenBank/DDBJ whole genome shotgun (WGS) entry which is preliminary data.</text>
</comment>
<dbReference type="PANTHER" id="PTHR37826:SF2">
    <property type="entry name" value="ZINC-RIBBON DOMAIN-CONTAINING PROTEIN"/>
    <property type="match status" value="1"/>
</dbReference>
<dbReference type="InterPro" id="IPR033880">
    <property type="entry name" value="SPFH_YdjI"/>
</dbReference>
<name>A0A9D2P707_9FIRM</name>
<reference evidence="4" key="2">
    <citation type="submission" date="2021-04" db="EMBL/GenBank/DDBJ databases">
        <authorList>
            <person name="Gilroy R."/>
        </authorList>
    </citation>
    <scope>NUCLEOTIDE SEQUENCE</scope>
    <source>
        <strain evidence="4">CHK165-2605</strain>
    </source>
</reference>
<evidence type="ECO:0000259" key="2">
    <source>
        <dbReference type="Pfam" id="PF12773"/>
    </source>
</evidence>
<evidence type="ECO:0000313" key="5">
    <source>
        <dbReference type="Proteomes" id="UP000823895"/>
    </source>
</evidence>
<dbReference type="PANTHER" id="PTHR37826">
    <property type="entry name" value="FLOTILLIN BAND_7_5 DOMAIN PROTEIN"/>
    <property type="match status" value="1"/>
</dbReference>
<dbReference type="AlphaFoldDB" id="A0A9D2P707"/>
<dbReference type="InterPro" id="IPR025874">
    <property type="entry name" value="DZR"/>
</dbReference>
<sequence>MAISEVIKFEGDPNQLVWKHPAEDFNTTSQLIVDETHEALLVINGNAADLFGPGRRTLSTSNIPILRSIIEIPTGGVSAFPCKVFFINKVHQMDMKWGTQSAIPLEDPLYDIFMHVMLHGSMSVSVDDSRKFMLKMVGFQKSFYAESQTGGRGQAATNSLVGKFRGIISSHVKDCISKIMIDGQLSYFMISSHLLEISDVVKERLDEIFAEYGVKIEFFNIEAIEVPDQDYAEISQAKKLRTSRLIQGYTWQEERQMMIAEKFAANEGSMGAVGGVMGGAMGGIVMGNTISEVARNALNPEMFAGLTKPPKNSAEVKPPMGSNAEGKTAGKGLDVTEFLHNPQQADSTAGQDAETAKVKESQEENASEQAEAKKKYCPECGAEVAPGAKFCSECGNKLSSNICPNCGNEIKPGMKFCPECGTKLS</sequence>
<gene>
    <name evidence="4" type="ORF">H9756_08985</name>
</gene>
<protein>
    <submittedName>
        <fullName evidence="4">SPFH domain-containing protein</fullName>
    </submittedName>
</protein>
<proteinExistence type="predicted"/>
<dbReference type="InterPro" id="IPR038587">
    <property type="entry name" value="Ribosomal_eL40_sf"/>
</dbReference>
<evidence type="ECO:0000256" key="1">
    <source>
        <dbReference type="SAM" id="MobiDB-lite"/>
    </source>
</evidence>
<reference evidence="4" key="1">
    <citation type="journal article" date="2021" name="PeerJ">
        <title>Extensive microbial diversity within the chicken gut microbiome revealed by metagenomics and culture.</title>
        <authorList>
            <person name="Gilroy R."/>
            <person name="Ravi A."/>
            <person name="Getino M."/>
            <person name="Pursley I."/>
            <person name="Horton D.L."/>
            <person name="Alikhan N.F."/>
            <person name="Baker D."/>
            <person name="Gharbi K."/>
            <person name="Hall N."/>
            <person name="Watson M."/>
            <person name="Adriaenssens E.M."/>
            <person name="Foster-Nyarko E."/>
            <person name="Jarju S."/>
            <person name="Secka A."/>
            <person name="Antonio M."/>
            <person name="Oren A."/>
            <person name="Chaudhuri R.R."/>
            <person name="La Ragione R."/>
            <person name="Hildebrand F."/>
            <person name="Pallen M.J."/>
        </authorList>
    </citation>
    <scope>NUCLEOTIDE SEQUENCE</scope>
    <source>
        <strain evidence="4">CHK165-2605</strain>
    </source>
</reference>
<accession>A0A9D2P707</accession>
<dbReference type="EMBL" id="DWWI01000190">
    <property type="protein sequence ID" value="HJC43794.1"/>
    <property type="molecule type" value="Genomic_DNA"/>
</dbReference>
<dbReference type="Pfam" id="PF13421">
    <property type="entry name" value="Band_7_1"/>
    <property type="match status" value="1"/>
</dbReference>
<feature type="domain" description="DZANK-type" evidence="2">
    <location>
        <begin position="377"/>
        <end position="421"/>
    </location>
</feature>
<dbReference type="Gene3D" id="4.10.1060.50">
    <property type="match status" value="1"/>
</dbReference>
<feature type="region of interest" description="Disordered" evidence="1">
    <location>
        <begin position="342"/>
        <end position="367"/>
    </location>
</feature>
<evidence type="ECO:0000259" key="3">
    <source>
        <dbReference type="Pfam" id="PF13421"/>
    </source>
</evidence>
<feature type="region of interest" description="Disordered" evidence="1">
    <location>
        <begin position="304"/>
        <end position="329"/>
    </location>
</feature>